<dbReference type="PANTHER" id="PTHR47529:SF1">
    <property type="entry name" value="PERIPLASMIC CHAPERONE PPID"/>
    <property type="match status" value="1"/>
</dbReference>
<dbReference type="InterPro" id="IPR000297">
    <property type="entry name" value="PPIase_PpiC"/>
</dbReference>
<feature type="domain" description="PpiC" evidence="9">
    <location>
        <begin position="241"/>
        <end position="358"/>
    </location>
</feature>
<dbReference type="Pfam" id="PF13624">
    <property type="entry name" value="SurA_N_3"/>
    <property type="match status" value="1"/>
</dbReference>
<proteinExistence type="inferred from homology"/>
<sequence length="611" mass="65768">MAKRKSSNIALYIILGLLIVGLMGFGGASFSSRTSRVGMAGDKPITVADYTAALQEQLQSLSAQFGTNISMAQAQQLGLDQAVLGQVVTQRVLDNEAATLGISAPDDRVAEEVRAVPAFQNLSGSFDREAYRDVLARNNLDEEAFEESLRDDMSRTLLQAAVYGGIAPPQTYGTRVADWLLERRTATWATVPADSVSIPAPGEEELRSYYDAHPDRYSWPERRRLAVAWLTPAMISDEVEVDEAALRELYDQRIDQFVLPERRLVERLVFPNEEAATAARARIDEGSTTFEEEVSARGLGLSDVDLGDVGQEQLGAAGEPVFAANTGDVVGPVETSLGPALFRLNAVLGAQETTFEEAMPDLRDELAISRAARVIDQERERLSDLVAGGATIADLAANSAMEEEEILWFPGSTEGIAAYESFRTAAASASEGDYPEIRELEDGGLFALDLVEVLEPELRPFDEMAAQVATDWTQAQRADALAQIAGEKAGQILAGASFAEAGLAAETTAGLTRRDFLAEAPEGFVDTLFAMPEGGVEPLASDSGVVILRLDRIERPEGSGEAYEAEVASVTERMQASLAQDVSTIFNNTVQMRTEVTIDQAAIASLNSSVQ</sequence>
<dbReference type="PANTHER" id="PTHR47529">
    <property type="entry name" value="PEPTIDYL-PROLYL CIS-TRANS ISOMERASE D"/>
    <property type="match status" value="1"/>
</dbReference>
<evidence type="ECO:0000256" key="1">
    <source>
        <dbReference type="ARBA" id="ARBA00004401"/>
    </source>
</evidence>
<accession>A0A6B2JPZ1</accession>
<comment type="subcellular location">
    <subcellularLocation>
        <location evidence="1">Cell membrane</location>
        <topology evidence="1">Single-pass type II membrane protein</topology>
    </subcellularLocation>
</comment>
<organism evidence="10 11">
    <name type="scientific">Pseudoroseicyclus tamaricis</name>
    <dbReference type="NCBI Taxonomy" id="2705421"/>
    <lineage>
        <taxon>Bacteria</taxon>
        <taxon>Pseudomonadati</taxon>
        <taxon>Pseudomonadota</taxon>
        <taxon>Alphaproteobacteria</taxon>
        <taxon>Rhodobacterales</taxon>
        <taxon>Paracoccaceae</taxon>
        <taxon>Pseudoroseicyclus</taxon>
    </lineage>
</organism>
<gene>
    <name evidence="10" type="ORF">GZA08_07165</name>
</gene>
<keyword evidence="4 8" id="KW-1133">Transmembrane helix</keyword>
<keyword evidence="3 8" id="KW-0812">Transmembrane</keyword>
<dbReference type="InterPro" id="IPR052029">
    <property type="entry name" value="PpiD_chaperone"/>
</dbReference>
<comment type="caution">
    <text evidence="10">The sequence shown here is derived from an EMBL/GenBank/DDBJ whole genome shotgun (WGS) entry which is preliminary data.</text>
</comment>
<reference evidence="10 11" key="1">
    <citation type="submission" date="2020-02" db="EMBL/GenBank/DDBJ databases">
        <title>Pseudoroseicyclus tamarix, sp. nov., isolated from offshore sediment of a Tamarix chinensis forest.</title>
        <authorList>
            <person name="Gai Y."/>
        </authorList>
    </citation>
    <scope>NUCLEOTIDE SEQUENCE [LARGE SCALE GENOMIC DNA]</scope>
    <source>
        <strain evidence="10 11">CLL3-39</strain>
    </source>
</reference>
<keyword evidence="11" id="KW-1185">Reference proteome</keyword>
<dbReference type="EMBL" id="JAAGAB010000002">
    <property type="protein sequence ID" value="NDV00747.1"/>
    <property type="molecule type" value="Genomic_DNA"/>
</dbReference>
<dbReference type="GO" id="GO:0003755">
    <property type="term" value="F:peptidyl-prolyl cis-trans isomerase activity"/>
    <property type="evidence" value="ECO:0007669"/>
    <property type="project" value="InterPro"/>
</dbReference>
<evidence type="ECO:0000256" key="8">
    <source>
        <dbReference type="SAM" id="Phobius"/>
    </source>
</evidence>
<dbReference type="AlphaFoldDB" id="A0A6B2JPZ1"/>
<comment type="similarity">
    <text evidence="7">Belongs to the PpiD chaperone family.</text>
</comment>
<keyword evidence="2" id="KW-1003">Cell membrane</keyword>
<feature type="transmembrane region" description="Helical" evidence="8">
    <location>
        <begin position="9"/>
        <end position="30"/>
    </location>
</feature>
<dbReference type="GO" id="GO:0005886">
    <property type="term" value="C:plasma membrane"/>
    <property type="evidence" value="ECO:0007669"/>
    <property type="project" value="UniProtKB-SubCell"/>
</dbReference>
<protein>
    <submittedName>
        <fullName evidence="10">Peptidylprolyl isomerase</fullName>
    </submittedName>
</protein>
<dbReference type="Proteomes" id="UP000474757">
    <property type="component" value="Unassembled WGS sequence"/>
</dbReference>
<keyword evidence="10" id="KW-0413">Isomerase</keyword>
<keyword evidence="5 8" id="KW-0472">Membrane</keyword>
<dbReference type="InterPro" id="IPR027304">
    <property type="entry name" value="Trigger_fact/SurA_dom_sf"/>
</dbReference>
<evidence type="ECO:0000256" key="2">
    <source>
        <dbReference type="ARBA" id="ARBA00022475"/>
    </source>
</evidence>
<evidence type="ECO:0000313" key="11">
    <source>
        <dbReference type="Proteomes" id="UP000474757"/>
    </source>
</evidence>
<dbReference type="SUPFAM" id="SSF109998">
    <property type="entry name" value="Triger factor/SurA peptide-binding domain-like"/>
    <property type="match status" value="1"/>
</dbReference>
<evidence type="ECO:0000259" key="9">
    <source>
        <dbReference type="Pfam" id="PF13145"/>
    </source>
</evidence>
<dbReference type="Gene3D" id="1.10.4030.10">
    <property type="entry name" value="Porin chaperone SurA, peptide-binding domain"/>
    <property type="match status" value="1"/>
</dbReference>
<evidence type="ECO:0000313" key="10">
    <source>
        <dbReference type="EMBL" id="NDV00747.1"/>
    </source>
</evidence>
<name>A0A6B2JPZ1_9RHOB</name>
<dbReference type="Pfam" id="PF13145">
    <property type="entry name" value="Rotamase_2"/>
    <property type="match status" value="1"/>
</dbReference>
<dbReference type="RefSeq" id="WP_163891526.1">
    <property type="nucleotide sequence ID" value="NZ_JAAFYS010000002.1"/>
</dbReference>
<evidence type="ECO:0000256" key="6">
    <source>
        <dbReference type="ARBA" id="ARBA00023186"/>
    </source>
</evidence>
<keyword evidence="6" id="KW-0143">Chaperone</keyword>
<evidence type="ECO:0000256" key="5">
    <source>
        <dbReference type="ARBA" id="ARBA00023136"/>
    </source>
</evidence>
<dbReference type="SUPFAM" id="SSF54534">
    <property type="entry name" value="FKBP-like"/>
    <property type="match status" value="1"/>
</dbReference>
<evidence type="ECO:0000256" key="7">
    <source>
        <dbReference type="ARBA" id="ARBA00038408"/>
    </source>
</evidence>
<evidence type="ECO:0000256" key="4">
    <source>
        <dbReference type="ARBA" id="ARBA00022989"/>
    </source>
</evidence>
<evidence type="ECO:0000256" key="3">
    <source>
        <dbReference type="ARBA" id="ARBA00022692"/>
    </source>
</evidence>